<sequence length="127" mass="13677">MPVEGARASHSLSFERITKKPALTQDLCAVEDCAVIDPPLPMSAILAYVPHVRGRNRAPVCVANGHFSMNRLRCVCFRVAAQRLGSTTTRWLNSGRGLLKTDVTNAVTASVADGAMYTPRHGACGLR</sequence>
<accession>A0A4C1X4F1</accession>
<reference evidence="1 2" key="1">
    <citation type="journal article" date="2019" name="Commun. Biol.">
        <title>The bagworm genome reveals a unique fibroin gene that provides high tensile strength.</title>
        <authorList>
            <person name="Kono N."/>
            <person name="Nakamura H."/>
            <person name="Ohtoshi R."/>
            <person name="Tomita M."/>
            <person name="Numata K."/>
            <person name="Arakawa K."/>
        </authorList>
    </citation>
    <scope>NUCLEOTIDE SEQUENCE [LARGE SCALE GENOMIC DNA]</scope>
</reference>
<evidence type="ECO:0000313" key="1">
    <source>
        <dbReference type="EMBL" id="GBP58013.1"/>
    </source>
</evidence>
<name>A0A4C1X4F1_EUMVA</name>
<dbReference type="EMBL" id="BGZK01000725">
    <property type="protein sequence ID" value="GBP58013.1"/>
    <property type="molecule type" value="Genomic_DNA"/>
</dbReference>
<comment type="caution">
    <text evidence="1">The sequence shown here is derived from an EMBL/GenBank/DDBJ whole genome shotgun (WGS) entry which is preliminary data.</text>
</comment>
<dbReference type="AlphaFoldDB" id="A0A4C1X4F1"/>
<protein>
    <submittedName>
        <fullName evidence="1">Uncharacterized protein</fullName>
    </submittedName>
</protein>
<organism evidence="1 2">
    <name type="scientific">Eumeta variegata</name>
    <name type="common">Bagworm moth</name>
    <name type="synonym">Eumeta japonica</name>
    <dbReference type="NCBI Taxonomy" id="151549"/>
    <lineage>
        <taxon>Eukaryota</taxon>
        <taxon>Metazoa</taxon>
        <taxon>Ecdysozoa</taxon>
        <taxon>Arthropoda</taxon>
        <taxon>Hexapoda</taxon>
        <taxon>Insecta</taxon>
        <taxon>Pterygota</taxon>
        <taxon>Neoptera</taxon>
        <taxon>Endopterygota</taxon>
        <taxon>Lepidoptera</taxon>
        <taxon>Glossata</taxon>
        <taxon>Ditrysia</taxon>
        <taxon>Tineoidea</taxon>
        <taxon>Psychidae</taxon>
        <taxon>Oiketicinae</taxon>
        <taxon>Eumeta</taxon>
    </lineage>
</organism>
<keyword evidence="2" id="KW-1185">Reference proteome</keyword>
<proteinExistence type="predicted"/>
<evidence type="ECO:0000313" key="2">
    <source>
        <dbReference type="Proteomes" id="UP000299102"/>
    </source>
</evidence>
<dbReference type="Proteomes" id="UP000299102">
    <property type="component" value="Unassembled WGS sequence"/>
</dbReference>
<gene>
    <name evidence="1" type="ORF">EVAR_32944_1</name>
</gene>